<organism evidence="1 2">
    <name type="scientific">Characodon lateralis</name>
    <dbReference type="NCBI Taxonomy" id="208331"/>
    <lineage>
        <taxon>Eukaryota</taxon>
        <taxon>Metazoa</taxon>
        <taxon>Chordata</taxon>
        <taxon>Craniata</taxon>
        <taxon>Vertebrata</taxon>
        <taxon>Euteleostomi</taxon>
        <taxon>Actinopterygii</taxon>
        <taxon>Neopterygii</taxon>
        <taxon>Teleostei</taxon>
        <taxon>Neoteleostei</taxon>
        <taxon>Acanthomorphata</taxon>
        <taxon>Ovalentaria</taxon>
        <taxon>Atherinomorphae</taxon>
        <taxon>Cyprinodontiformes</taxon>
        <taxon>Goodeidae</taxon>
        <taxon>Characodon</taxon>
    </lineage>
</organism>
<reference evidence="1 2" key="1">
    <citation type="submission" date="2021-06" db="EMBL/GenBank/DDBJ databases">
        <authorList>
            <person name="Palmer J.M."/>
        </authorList>
    </citation>
    <scope>NUCLEOTIDE SEQUENCE [LARGE SCALE GENOMIC DNA]</scope>
    <source>
        <strain evidence="1 2">CL_MEX2019</strain>
        <tissue evidence="1">Muscle</tissue>
    </source>
</reference>
<accession>A0ABU7DI40</accession>
<dbReference type="EMBL" id="JAHUTJ010026342">
    <property type="protein sequence ID" value="MED6274729.1"/>
    <property type="molecule type" value="Genomic_DNA"/>
</dbReference>
<evidence type="ECO:0000313" key="2">
    <source>
        <dbReference type="Proteomes" id="UP001352852"/>
    </source>
</evidence>
<name>A0ABU7DI40_9TELE</name>
<proteinExistence type="predicted"/>
<protein>
    <submittedName>
        <fullName evidence="1">Uncharacterized protein</fullName>
    </submittedName>
</protein>
<gene>
    <name evidence="1" type="ORF">CHARACLAT_019343</name>
</gene>
<comment type="caution">
    <text evidence="1">The sequence shown here is derived from an EMBL/GenBank/DDBJ whole genome shotgun (WGS) entry which is preliminary data.</text>
</comment>
<evidence type="ECO:0000313" key="1">
    <source>
        <dbReference type="EMBL" id="MED6274729.1"/>
    </source>
</evidence>
<dbReference type="Proteomes" id="UP001352852">
    <property type="component" value="Unassembled WGS sequence"/>
</dbReference>
<keyword evidence="2" id="KW-1185">Reference proteome</keyword>
<sequence length="82" mass="8794">MPFGTRGQTAAQVASPLRAQRGVTQKQTCPGLGRGRKLAFMFGTPFFCCCHDCPCDWLLTPSSSTSLAPRLSSQSLLTLCAK</sequence>